<dbReference type="EMBL" id="JACHIG010000001">
    <property type="protein sequence ID" value="MBB5030452.1"/>
    <property type="molecule type" value="Genomic_DNA"/>
</dbReference>
<keyword evidence="4 7" id="KW-0732">Signal</keyword>
<name>A0A7W8DHY4_9BACT</name>
<dbReference type="InterPro" id="IPR013425">
    <property type="entry name" value="Autotrns_rpt"/>
</dbReference>
<evidence type="ECO:0000313" key="9">
    <source>
        <dbReference type="EMBL" id="MBB5030452.1"/>
    </source>
</evidence>
<feature type="chain" id="PRO_5030640772" evidence="7">
    <location>
        <begin position="28"/>
        <end position="4691"/>
    </location>
</feature>
<dbReference type="SUPFAM" id="SSF50998">
    <property type="entry name" value="Quinoprotein alcohol dehydrogenase-like"/>
    <property type="match status" value="2"/>
</dbReference>
<evidence type="ECO:0000256" key="3">
    <source>
        <dbReference type="ARBA" id="ARBA00022490"/>
    </source>
</evidence>
<gene>
    <name evidence="9" type="ORF">HNQ65_000006</name>
</gene>
<dbReference type="InterPro" id="IPR012332">
    <property type="entry name" value="Autotransporter_pectin_lyase_C"/>
</dbReference>
<dbReference type="InterPro" id="IPR017868">
    <property type="entry name" value="Filamin/ABP280_repeat-like"/>
</dbReference>
<dbReference type="RefSeq" id="WP_184337216.1">
    <property type="nucleotide sequence ID" value="NZ_JACHIG010000001.1"/>
</dbReference>
<proteinExistence type="predicted"/>
<feature type="domain" description="HYDIN/VesB/CFA65-like Ig-like" evidence="8">
    <location>
        <begin position="3553"/>
        <end position="3648"/>
    </location>
</feature>
<evidence type="ECO:0000256" key="7">
    <source>
        <dbReference type="SAM" id="SignalP"/>
    </source>
</evidence>
<dbReference type="Pfam" id="PF12951">
    <property type="entry name" value="PATR"/>
    <property type="match status" value="21"/>
</dbReference>
<organism evidence="9 10">
    <name type="scientific">Prosthecobacter vanneervenii</name>
    <dbReference type="NCBI Taxonomy" id="48466"/>
    <lineage>
        <taxon>Bacteria</taxon>
        <taxon>Pseudomonadati</taxon>
        <taxon>Verrucomicrobiota</taxon>
        <taxon>Verrucomicrobiia</taxon>
        <taxon>Verrucomicrobiales</taxon>
        <taxon>Verrucomicrobiaceae</taxon>
        <taxon>Prosthecobacter</taxon>
    </lineage>
</organism>
<evidence type="ECO:0000313" key="10">
    <source>
        <dbReference type="Proteomes" id="UP000590740"/>
    </source>
</evidence>
<evidence type="ECO:0000256" key="5">
    <source>
        <dbReference type="ARBA" id="ARBA00023069"/>
    </source>
</evidence>
<accession>A0A7W8DHY4</accession>
<keyword evidence="3" id="KW-0963">Cytoplasm</keyword>
<evidence type="ECO:0000256" key="2">
    <source>
        <dbReference type="ARBA" id="ARBA00004496"/>
    </source>
</evidence>
<keyword evidence="6" id="KW-0966">Cell projection</keyword>
<evidence type="ECO:0000259" key="8">
    <source>
        <dbReference type="Pfam" id="PF22544"/>
    </source>
</evidence>
<keyword evidence="10" id="KW-1185">Reference proteome</keyword>
<dbReference type="GO" id="GO:0005737">
    <property type="term" value="C:cytoplasm"/>
    <property type="evidence" value="ECO:0007669"/>
    <property type="project" value="UniProtKB-SubCell"/>
</dbReference>
<evidence type="ECO:0000256" key="4">
    <source>
        <dbReference type="ARBA" id="ARBA00022729"/>
    </source>
</evidence>
<comment type="subcellular location">
    <subcellularLocation>
        <location evidence="1">Cell projection</location>
        <location evidence="1">Cilium</location>
    </subcellularLocation>
    <subcellularLocation>
        <location evidence="2">Cytoplasm</location>
    </subcellularLocation>
</comment>
<comment type="caution">
    <text evidence="9">The sequence shown here is derived from an EMBL/GenBank/DDBJ whole genome shotgun (WGS) entry which is preliminary data.</text>
</comment>
<dbReference type="Gene3D" id="2.160.20.20">
    <property type="match status" value="7"/>
</dbReference>
<dbReference type="InterPro" id="IPR011047">
    <property type="entry name" value="Quinoprotein_ADH-like_sf"/>
</dbReference>
<evidence type="ECO:0000256" key="6">
    <source>
        <dbReference type="ARBA" id="ARBA00023273"/>
    </source>
</evidence>
<dbReference type="SUPFAM" id="SSF51126">
    <property type="entry name" value="Pectin lyase-like"/>
    <property type="match status" value="9"/>
</dbReference>
<sequence>MKSILTLTRAFAAILTAVLFSRGNLQAAVLTWDTVSGDSGVITGGSGAWIDASGNWNNGSTDVLWNNVTPDSAIFGGLAGTITLGGGITVGNMTFNAGTGNYTIDGAGNVLTLSSSLITVNTDATIAAILGGSTGLTLAGTNKLVLSAASTFTGDLNINSGTLEISGTGTVLQNNNASTVTVASGATALLSGSANNVLGWGGSGISGSYEQWVVAGTINNTGGAAQTIPFGGIALNGGTLTSSTGNAFFGSYHVNASSGVITANGTGNTISAVDVGIGNTTATISTPLAGDTLTTSSVFKDIGGVGALTKTGAGTMIMTGASTYTGATTISGGALQVDGSLASGSTVGVGTAGALTGSGTVSGNVTLTGSGVINKNGGSIGGTLGVTGGSWNGTGSVTGLVTSSSGTFTIGSGANLTANGNLNVTGGTLASGSSTSTITGSVNYTSASSSTFGGVIAGSGKTLTMNNASSTLTLSGSNTYTGATTISAGTLQIGGGGTTGALSTSSAITNNAALAFNRSNTVTQGTDFASAISGSGSVTQAGSGSLILSGANTYTGATTVSAGVVNIQNAAALGTVAGGTSVSSGAALQIQGGIVVGAEALTLNGTGVSNDGALRTISGTNTYGGLVTLGSSTRINSDAGSTLYLTNTGTITGSGFGLTAGGAGNTTIAGIIGTGTGTLTKDGAGDLYLTGANTYTGTTTISGGRLVIGSGSTTGSLSTSSAIVNNATLAFWRSNTLTQGADFASVISGSGAVSQAGVGTTILNGANTYTGATTVSTGVLNIQNATALGTTAAGTTVLSGTALQIQGGIVVGAEALTLNDTGVSNDGALRNISGTNTYGGLVTLGSSARINSDAGSTLYLTNTGTITGSGFDLTAGGAGNTTIAGIIGTGTGAVTKDGAGDLYLTGANTYTGTTTISGGRLVIGSGSTTGSLSTSSAIVNNATLAFWRSNTLTQGADFASVISGSGAVSQAGVGTTILNGANTYTGATTVSTGVLNIQNATALGTTAAGTTVLSGTALQIQGGIVVGAEALTLNGTGVSNDGALRNISGTNTYGGLVTLGSSSRINSDAGALTLSNTGTITGSGLALTVGGAGNTTINSIIGTGTGTLTKDGAGTLALTAASTYTGVTTISAGTLSVGTIGNGGVAGNLGQASNAAANLVFDGGTLQYTGSTATSDRAFTINAGKTATIDTSNDLTLVGATGAATTGALTKTGSGALILTGVSTYTGTTTISAGTLQVGAGGTTGALASGSAIINNGTLVFNRSNTVTQGSDFNSVISGSGGLTQAGSGTLRLTGSNTFTGNVNVTSGTLEISGTGGILQSSNSATVTIASGATALLSGTSNNALGYNGTEKWVVAGTVNSTGGAAHNVPFGGITLNGGTITSTSGNSTYGSFIQSIFGGVITANGTGNTISAVDFGIQAGATLTLATPLGGDSLTASSVFKNYTGAGALSKTGLGTVKLTGVSTYTGVTTISAGTLSVGTIGNGGVAGNLGQASNAAANLVFDGGTLQYTGSTATSDRAFTINAGKTATIDTSNDLTLVGATGAATTGALTKTGSGALILTGVSTYTGTTTISAGTLQVGAGGTTGALASGSSITNNGTLVFNRSNTVTQGSDFNSVISGTGKLTQAGSGTLVLNGSNTYSGLTTVSTGVLNIRSAGALGTTAAGTSVTSGAALQIQGNITTASEALTLNGTGVSNDGALRNISGNNNYAGLITLGSSTRINSDANNLELSNVGTITGAGLDLTVGGAGNVIISSNIGTGSGALVKDGTGTLTLLRGSSYTGATTVSAGILNLQANAGLGTTAGGTSVSNGATLQLQGGITVGAEALTLNGGAASGQSGALVNVSGSNTYGGAITVAASSSISAASGSTLTLTGGVVKNGTVATFTGGGTINVSTTAISGASANSDVIVDGVTVNLNVANTYNGPTFIRNSGTLNANVANALPTANGRTAVTFDGTGTSVLALGASQSVASLTSAGGATVTLGSNTLTVGSASGSTTFAGSIGGTGGLVKDGASTQILGSNNSYTGATTISAGNLTLQGTYASSGFAISSGATLEFNSASSLDYGTTTFSGAGKLLKTGTGELRWGGNAATFALTSGALIDIQGGLMVGGNFANEVWTNNKSDLNIASGAFFAGVEANVRVNALTGGGTLSTGYSGSGYTSLTVGVDNGGGTFSGSITDGVASLGGYSDFGGAVATGNLTKAGTGTQVLSGANTYSGTTTVSAGILNIQNATGLGTTAAGTSVTNGATLQLQGGITVGAEALTLNGGAASGQTGALVNVSGTNTYGGAITVASSSSISAASGSVLNLTGGVVKNGTVATFNGGGTINVNTTAISGSSANSDLVIDGTTVNLNVANTYNGPTFIRNSATLNANVTNALPTANGRTAVTFDGTGPSVLTLGAAQSVASLTAASAATITLNANTLTVGDASSNTTFAGAIGGTGGLTKDGASTLVLSGSNGYSGTTTVSAGTLSITGDINSSATIAVSGGSLTTSGADKLANAAAVTVSGGTLTVGGSDTIGTLTMSSGTIGGTATLTATTYDLSGGTVNGNLGTGTINSSGTVALNGTAAAGTVNVTAGTLTLGASSAINSATAVSVSGGSLALGASNQIGDSATVTVSGGTLAMGTNNDTISVLSLSSGTVSGSGTLTATTYTLSGGTVNANLGTGTINSSGTVALNGTAAAGTVNVTAGTLTLGASSAINSATTVSVSGGSLALGASNQIGNSATVTVSGGTLAMGTNNDTISVLSLSSGTVSGSGTLTATTYGLSGGTVDANLGTGTINSSGTVALNGTAAAGTVNVTAGTLTLGASSAINSATAVSVSGGSLALGASNQIGNSATVTVSGGTLAMGTNNDTISVLSLSSGTVSGSGTLTATTYGLSGGTVDANLGTGTINSSGTVALNGTAAAGTVNVTAGTLTLGASSAINSATAVSVSGGGSLVLGASNQIGNSATVTVSGGTLAMGTNNDTISVLSLSSGTVSGSGTLTATTYTLSGGTVNANLGTGTINSSGTVALNGTAAAGTVNVTAGTLTLGASSAINSATTVSVSGGSLVLGASNQIGDGATVTVSGGSLAMGANNDTISVLSLSSGTVSGSGTLTATTYTLSGGTVNANLGTGTINSSGTVALNGTAAAGTVNVTAGTLTLGASSAINSATAVSVSGGSLALGASNQIGDSATVTVSGGSLAIGTYSDTVSAVQLTGGNITGTTGVLTSTSTYDVRSGSVSAILGGTVGLTKSTGGTVTLSNSNTYTGTTTVSGGTLTLSGSGQISDNSSVVVSGGTFDIGTVSDTVAGVQLTSGGITGSTGVLTSSSTYDMQNGSVSAILGGSVGLNKTTSGTVTLSGSNTYTGGTSLTNGNLVVNGSIGSSSLTTIDGGTLMGTGTVGAIQLNSGGAINPGGASSAGTLSTGNISIVDGQLHFNIGGTGAGSYDQLNTNGTINLAAGGAGAKLVLDAINGYTATLNNAFTLVSNDLTDAITGKFAKGTFSGTKLITLSGVDYVENVLGSSYYGRINYSGSSLAPGTLASSGNDVILKIVTPEITITESGNNQTDGGTYDFGDVDKVVPSVPLTKTFTIKNDGEVDLMGIVIHTPTGAAASDYTLDLTGTASTLIPGASTTFKITFDPSRIGTRNADIVIDSNDLDENPFNLALTGVGTIARDVSEPWTVLYGGVNAPATRRDGVAMAVAVQKSTTRDEAVAVFATGYTTNAASNRDIYTAKYDPVTGAKSWERIFAGAAGMDDEAAAIAVDANGDVVITGYTTVAANNSDVYVAKYSGADGSLVWERTYAGSGGSFDEGNSIAVHSSGRVLVAGYGRTSSGADMFAAGYSGSDGSVLFERLIEGGGNGDDLARSVAVDSAGDLAIAGYVRGSAKDFRVMKLSGTSGATAWQWNVNGSTNSNDEAFAVAFDSTGQVVATGTVSAANFDLYTVKLTAAGALVWQKQWNSSFNSSDAGYDIAVDNSGNVIVGGTSYRAASVMDGYVAEYAAGTGALVWERRFNGSVSNQDAINSVDLDGLGNVVATGFSYNATPNSDVLTAKIFATDGGLVWEKRYNGVANRWDNGASVAVSPDGNIYVGGYAGSSAGTLDFMVKNYQAVIPAVQTSQFIAFSNPGGPRVAGSDLPLSASASSGLPVKFTIVSGPATVTDSGNMLSFTGAGTVTVRASQQGNSTYAKATPVDQTFSVIKSGQTITFTPPASLASTAQWPLTGLSTSGLPLSYSVQSGPGTITSGVLSFSGAGAVVVRASQAGDARFNAAANVDATITSVNNAPIIILDNIAENWRDRYAGSGAGQGNDLALQLSGNTAVAGFVGGYTTTSTGKDLYLAKYLADGTLVWTVISGTSGNDEAMSVKVDGNGDVLVAGYVTTGTGQDVYVAKYNGGTGARIWSYTYNGTANGNDVGVSLALEGTTNVAVGAYVVSTGAGNDFFAAKLNQSTGAVVWTSVQPRSGTTSDVPVKVAVGTDGGVVLAGASGSDAWTIKLASATGSRIWQQVYNYANKPDAVRGLALDAADNVIIAAYSQGANYDMYTAKYAALDGSLIWGQRYNSSFNSSDAPWDLVVDGNANVFVTGTSYRSASVRDGMTLKYAGLDGALVWEKRFNGSSGGNDENTSISLDGIGNPVISGYTTNSDATTDVYLAKHNKAAGDIRWEKTFDGDNNKNDSIKKVQVDPNGNVWMTGSATNSSGFLEVLTLRHIPSL</sequence>
<dbReference type="InterPro" id="IPR011050">
    <property type="entry name" value="Pectin_lyase_fold/virulence"/>
</dbReference>
<dbReference type="PANTHER" id="PTHR42754">
    <property type="entry name" value="ENDOGLUCANASE"/>
    <property type="match status" value="1"/>
</dbReference>
<dbReference type="Proteomes" id="UP000590740">
    <property type="component" value="Unassembled WGS sequence"/>
</dbReference>
<reference evidence="9 10" key="1">
    <citation type="submission" date="2020-08" db="EMBL/GenBank/DDBJ databases">
        <title>Genomic Encyclopedia of Type Strains, Phase IV (KMG-IV): sequencing the most valuable type-strain genomes for metagenomic binning, comparative biology and taxonomic classification.</title>
        <authorList>
            <person name="Goeker M."/>
        </authorList>
    </citation>
    <scope>NUCLEOTIDE SEQUENCE [LARGE SCALE GENOMIC DNA]</scope>
    <source>
        <strain evidence="9 10">DSM 12252</strain>
    </source>
</reference>
<feature type="signal peptide" evidence="7">
    <location>
        <begin position="1"/>
        <end position="27"/>
    </location>
</feature>
<dbReference type="InterPro" id="IPR053879">
    <property type="entry name" value="HYDIN_VesB_CFA65-like_Ig"/>
</dbReference>
<dbReference type="Gene3D" id="2.60.40.10">
    <property type="entry name" value="Immunoglobulins"/>
    <property type="match status" value="1"/>
</dbReference>
<dbReference type="NCBIfam" id="TIGR02601">
    <property type="entry name" value="autotrns_rpt"/>
    <property type="match status" value="20"/>
</dbReference>
<evidence type="ECO:0000256" key="1">
    <source>
        <dbReference type="ARBA" id="ARBA00004138"/>
    </source>
</evidence>
<protein>
    <submittedName>
        <fullName evidence="9">Autotransporter-associated beta strand protein</fullName>
    </submittedName>
</protein>
<keyword evidence="5" id="KW-0969">Cilium</keyword>
<dbReference type="PANTHER" id="PTHR42754:SF1">
    <property type="entry name" value="LIPOPROTEIN"/>
    <property type="match status" value="1"/>
</dbReference>
<dbReference type="Pfam" id="PF22544">
    <property type="entry name" value="HYDIN_VesB_CFA65-like_Ig"/>
    <property type="match status" value="1"/>
</dbReference>
<dbReference type="PROSITE" id="PS50194">
    <property type="entry name" value="FILAMIN_REPEAT"/>
    <property type="match status" value="1"/>
</dbReference>
<dbReference type="InterPro" id="IPR013783">
    <property type="entry name" value="Ig-like_fold"/>
</dbReference>